<dbReference type="PANTHER" id="PTHR34796">
    <property type="entry name" value="EXPRESSED PROTEIN"/>
    <property type="match status" value="1"/>
</dbReference>
<name>A0A8J7P899_9BACT</name>
<evidence type="ECO:0000313" key="2">
    <source>
        <dbReference type="Proteomes" id="UP000664277"/>
    </source>
</evidence>
<dbReference type="SUPFAM" id="SSF140663">
    <property type="entry name" value="TTHA0068-like"/>
    <property type="match status" value="1"/>
</dbReference>
<accession>A0A8J7P899</accession>
<comment type="caution">
    <text evidence="1">The sequence shown here is derived from an EMBL/GenBank/DDBJ whole genome shotgun (WGS) entry which is preliminary data.</text>
</comment>
<dbReference type="Proteomes" id="UP000664277">
    <property type="component" value="Unassembled WGS sequence"/>
</dbReference>
<dbReference type="InterPro" id="IPR023203">
    <property type="entry name" value="TTHA0068_sf"/>
</dbReference>
<proteinExistence type="predicted"/>
<sequence length="142" mass="15998">MMEVQPNSQEHAALFALGLKQFSEGQYFECHESWEAYWRPLQAGVEKDLVQGLIQVSVAYHHWHKGNVKGALRLVERALPRITEALPVYMGLDLTSYFDKLLKEHAKLQALQSSKLEDGATGASGELADLRPDAPRLIQLEK</sequence>
<gene>
    <name evidence="1" type="ORF">J0M35_11245</name>
</gene>
<reference evidence="1" key="1">
    <citation type="submission" date="2021-02" db="EMBL/GenBank/DDBJ databases">
        <title>Genome-Resolved Metagenomics of a Microbial Community Performing Photosynthetic Biological Nutrient Removal.</title>
        <authorList>
            <person name="Mcdaniel E.A."/>
        </authorList>
    </citation>
    <scope>NUCLEOTIDE SEQUENCE</scope>
    <source>
        <strain evidence="1">UWPOB_OBS1</strain>
    </source>
</reference>
<dbReference type="Pfam" id="PF03745">
    <property type="entry name" value="DUF309"/>
    <property type="match status" value="1"/>
</dbReference>
<dbReference type="InterPro" id="IPR005500">
    <property type="entry name" value="DUF309"/>
</dbReference>
<organism evidence="1 2">
    <name type="scientific">Candidatus Obscuribacter phosphatis</name>
    <dbReference type="NCBI Taxonomy" id="1906157"/>
    <lineage>
        <taxon>Bacteria</taxon>
        <taxon>Bacillati</taxon>
        <taxon>Candidatus Melainabacteria</taxon>
        <taxon>Candidatus Obscuribacterales</taxon>
        <taxon>Candidatus Obscuribacteraceae</taxon>
        <taxon>Candidatus Obscuribacter</taxon>
    </lineage>
</organism>
<dbReference type="Gene3D" id="1.10.3450.10">
    <property type="entry name" value="TTHA0068-like"/>
    <property type="match status" value="1"/>
</dbReference>
<dbReference type="EMBL" id="JAFLCK010000014">
    <property type="protein sequence ID" value="MBN8660934.1"/>
    <property type="molecule type" value="Genomic_DNA"/>
</dbReference>
<dbReference type="AlphaFoldDB" id="A0A8J7P899"/>
<evidence type="ECO:0000313" key="1">
    <source>
        <dbReference type="EMBL" id="MBN8660934.1"/>
    </source>
</evidence>
<protein>
    <submittedName>
        <fullName evidence="1">DUF309 domain-containing protein</fullName>
    </submittedName>
</protein>
<dbReference type="PANTHER" id="PTHR34796:SF1">
    <property type="entry name" value="EXPRESSED PROTEIN"/>
    <property type="match status" value="1"/>
</dbReference>